<dbReference type="AlphaFoldDB" id="A0A4V6A9C0"/>
<accession>A0A4V6A9C0</accession>
<dbReference type="InterPro" id="IPR055414">
    <property type="entry name" value="LRR_R13L4/SHOC2-like"/>
</dbReference>
<evidence type="ECO:0000259" key="5">
    <source>
        <dbReference type="Pfam" id="PF23598"/>
    </source>
</evidence>
<dbReference type="SUPFAM" id="SSF52058">
    <property type="entry name" value="L domain-like"/>
    <property type="match status" value="2"/>
</dbReference>
<keyword evidence="3" id="KW-0611">Plant defense</keyword>
<gene>
    <name evidence="7" type="ORF">D5086_0000149050</name>
</gene>
<dbReference type="Pfam" id="PF18052">
    <property type="entry name" value="Rx_N"/>
    <property type="match status" value="1"/>
</dbReference>
<evidence type="ECO:0000313" key="7">
    <source>
        <dbReference type="EMBL" id="TKS03876.1"/>
    </source>
</evidence>
<dbReference type="GO" id="GO:0006952">
    <property type="term" value="P:defense response"/>
    <property type="evidence" value="ECO:0007669"/>
    <property type="project" value="UniProtKB-KW"/>
</dbReference>
<dbReference type="Pfam" id="PF23598">
    <property type="entry name" value="LRR_14"/>
    <property type="match status" value="1"/>
</dbReference>
<feature type="domain" description="Disease resistance R13L4/SHOC-2-like LRR" evidence="5">
    <location>
        <begin position="293"/>
        <end position="636"/>
    </location>
</feature>
<keyword evidence="1" id="KW-0677">Repeat</keyword>
<evidence type="ECO:0000256" key="1">
    <source>
        <dbReference type="ARBA" id="ARBA00022737"/>
    </source>
</evidence>
<dbReference type="EMBL" id="RCHU01000496">
    <property type="protein sequence ID" value="TKS03876.1"/>
    <property type="molecule type" value="Genomic_DNA"/>
</dbReference>
<evidence type="ECO:0000256" key="2">
    <source>
        <dbReference type="ARBA" id="ARBA00022741"/>
    </source>
</evidence>
<reference evidence="7" key="1">
    <citation type="submission" date="2018-10" db="EMBL/GenBank/DDBJ databases">
        <title>Population genomic analysis revealed the cold adaptation of white poplar.</title>
        <authorList>
            <person name="Liu Y.-J."/>
        </authorList>
    </citation>
    <scope>NUCLEOTIDE SEQUENCE [LARGE SCALE GENOMIC DNA]</scope>
    <source>
        <strain evidence="7">PAL-ZL1</strain>
    </source>
</reference>
<dbReference type="InterPro" id="IPR056789">
    <property type="entry name" value="LRR_R13L1-DRL21"/>
</dbReference>
<dbReference type="PANTHER" id="PTHR47186">
    <property type="entry name" value="LEUCINE-RICH REPEAT-CONTAINING PROTEIN 57"/>
    <property type="match status" value="1"/>
</dbReference>
<dbReference type="InterPro" id="IPR032675">
    <property type="entry name" value="LRR_dom_sf"/>
</dbReference>
<feature type="domain" description="Disease resistance N-terminal" evidence="4">
    <location>
        <begin position="10"/>
        <end position="92"/>
    </location>
</feature>
<evidence type="ECO:0000259" key="4">
    <source>
        <dbReference type="Pfam" id="PF18052"/>
    </source>
</evidence>
<organism evidence="7">
    <name type="scientific">Populus alba</name>
    <name type="common">White poplar</name>
    <dbReference type="NCBI Taxonomy" id="43335"/>
    <lineage>
        <taxon>Eukaryota</taxon>
        <taxon>Viridiplantae</taxon>
        <taxon>Streptophyta</taxon>
        <taxon>Embryophyta</taxon>
        <taxon>Tracheophyta</taxon>
        <taxon>Spermatophyta</taxon>
        <taxon>Magnoliopsida</taxon>
        <taxon>eudicotyledons</taxon>
        <taxon>Gunneridae</taxon>
        <taxon>Pentapetalae</taxon>
        <taxon>rosids</taxon>
        <taxon>fabids</taxon>
        <taxon>Malpighiales</taxon>
        <taxon>Salicaceae</taxon>
        <taxon>Saliceae</taxon>
        <taxon>Populus</taxon>
    </lineage>
</organism>
<comment type="caution">
    <text evidence="7">The sequence shown here is derived from an EMBL/GenBank/DDBJ whole genome shotgun (WGS) entry which is preliminary data.</text>
</comment>
<name>A0A4V6A9C0_POPAL</name>
<dbReference type="Gene3D" id="1.20.5.4130">
    <property type="match status" value="1"/>
</dbReference>
<dbReference type="InterPro" id="IPR038005">
    <property type="entry name" value="RX-like_CC"/>
</dbReference>
<dbReference type="PANTHER" id="PTHR47186:SF3">
    <property type="entry name" value="OS09G0267800 PROTEIN"/>
    <property type="match status" value="1"/>
</dbReference>
<dbReference type="InterPro" id="IPR041118">
    <property type="entry name" value="Rx_N"/>
</dbReference>
<sequence>MDALVVSPLLQVVFDKLALVITRKSTTRGDYEKEMQKLQDRLPIIQAVIEDAEERQHGDKKIKIWLQKLKDVAYDAEDLLDMIHARVLSKQVLESDRFTYSPSYDTGILGKGKLLAEEFGELMNRKVRLASHVVESVPNYFINLRKLRDIRERLDDIAKEMGEFQLKEVLMSRLPETGNREGRETGPHIVESEVCGRKEDVEKVVKMLLESNTDLLAMSVAGNEFLTAGKTEQQGTLAQSHSLPKVCDFFTTTRHAFVDCNSSSSLIHKALYRAKGLRTLNLLSLGDASEKAIRNLISSFKYLRILNLSGFGIKILHKSVGDLTYLRYLDLSNTPIEKLPASICNLQLQTLDLSSCYNLQKLPKRTRIMTSLRHLKIKNCARLARLPGFIGRLRNLQSLPIFIAGKTREDGIFQLPELQNLRGELEIKHLENVERWHIPRTYVLSEDLPGTIHKSCLENMQLNSLGLSWGDADEHKLSGNMRGPRSQTGHHSVEIARILLHSTLKPNSRIKKLFVNGYPGTEFPNWMNAAALCNLIQLELANCTNCEILPTLGELPLLKVLRIQGMDSVVNIGKEFFGGMRAFPSLNEFSLKDFPKLETWSTNLVEAFTCLNKLTIINCPVLITMPWFPSLQHVEIRNCHPVMLRSVEQLRSISTLIIGNFPELLYIPKALIENNLPLLSLTISSCPKLRSLPANVGQLQNLKFLKIGWFQELHSLPHGLTNLTSLESLEIIECPNLVSLPEESLEGLSSLRSLSIENCHSLASLSSRMQHATALERLTIMYCSNLVSLPNGLQHLSALKSLSILSCTGLASLPEGLQFITTLQNLEIHDCPEVMELPAWVENLVSLRSLTISDCQNIKSLPEGLQRLRALQHLSIRGCPELEERCQRGNGVDWQKISHTPYIYVGSSTLQQRRDTASSSSTS</sequence>
<keyword evidence="2" id="KW-0547">Nucleotide-binding</keyword>
<dbReference type="GO" id="GO:0000166">
    <property type="term" value="F:nucleotide binding"/>
    <property type="evidence" value="ECO:0007669"/>
    <property type="project" value="UniProtKB-KW"/>
</dbReference>
<evidence type="ECO:0000259" key="6">
    <source>
        <dbReference type="Pfam" id="PF25019"/>
    </source>
</evidence>
<dbReference type="CDD" id="cd14798">
    <property type="entry name" value="RX-CC_like"/>
    <property type="match status" value="1"/>
</dbReference>
<proteinExistence type="predicted"/>
<protein>
    <submittedName>
        <fullName evidence="7">Uncharacterized protein</fullName>
    </submittedName>
</protein>
<dbReference type="Gene3D" id="3.80.10.10">
    <property type="entry name" value="Ribonuclease Inhibitor"/>
    <property type="match status" value="4"/>
</dbReference>
<evidence type="ECO:0000256" key="3">
    <source>
        <dbReference type="ARBA" id="ARBA00022821"/>
    </source>
</evidence>
<feature type="domain" description="R13L1/DRL21-like LRR repeat region" evidence="6">
    <location>
        <begin position="815"/>
        <end position="879"/>
    </location>
</feature>
<dbReference type="Pfam" id="PF25019">
    <property type="entry name" value="LRR_R13L1-DRL21"/>
    <property type="match status" value="1"/>
</dbReference>